<sequence>MPLTSNQRGALFMSLALFGFTFNDTLVKAMSADMEMGQIIFVRGVIASLLIYLLARHRRAMRPLRLSLSPWFALRVIGEVGGTLTFLTGLAQIPIGTATAILMALPLAVTMGAALFLNEPVGWRRWSAIAAGFLGVLIIVRPGLEGFSPYALLIVGTVLFAASRDIATRKLDSSIPPLFISVVTSPFVALGGLLIDPPFAGNWIALDIATVALLALAAGSLLFGYHFIILSMRVGDISAVAPFRYTGFLYAVILGFIFFGDVPDLFMIIGGTIIIASGLYTLYREHVRADAGSVAAESPVRHTP</sequence>
<feature type="domain" description="EamA" evidence="2">
    <location>
        <begin position="151"/>
        <end position="277"/>
    </location>
</feature>
<dbReference type="EMBL" id="JAHWQX010000003">
    <property type="protein sequence ID" value="MBW3098012.1"/>
    <property type="molecule type" value="Genomic_DNA"/>
</dbReference>
<evidence type="ECO:0000313" key="3">
    <source>
        <dbReference type="EMBL" id="MBW3098012.1"/>
    </source>
</evidence>
<dbReference type="RefSeq" id="WP_219201956.1">
    <property type="nucleotide sequence ID" value="NZ_JAHWQX010000003.1"/>
</dbReference>
<keyword evidence="1" id="KW-1133">Transmembrane helix</keyword>
<dbReference type="PANTHER" id="PTHR22911">
    <property type="entry name" value="ACYL-MALONYL CONDENSING ENZYME-RELATED"/>
    <property type="match status" value="1"/>
</dbReference>
<evidence type="ECO:0000313" key="4">
    <source>
        <dbReference type="Proteomes" id="UP001430804"/>
    </source>
</evidence>
<name>A0ABS6WPX2_9HYPH</name>
<feature type="transmembrane region" description="Helical" evidence="1">
    <location>
        <begin position="146"/>
        <end position="163"/>
    </location>
</feature>
<keyword evidence="4" id="KW-1185">Reference proteome</keyword>
<evidence type="ECO:0000256" key="1">
    <source>
        <dbReference type="SAM" id="Phobius"/>
    </source>
</evidence>
<evidence type="ECO:0000259" key="2">
    <source>
        <dbReference type="Pfam" id="PF00892"/>
    </source>
</evidence>
<comment type="caution">
    <text evidence="3">The sequence shown here is derived from an EMBL/GenBank/DDBJ whole genome shotgun (WGS) entry which is preliminary data.</text>
</comment>
<feature type="transmembrane region" description="Helical" evidence="1">
    <location>
        <begin position="201"/>
        <end position="225"/>
    </location>
</feature>
<gene>
    <name evidence="3" type="ORF">KY465_12035</name>
</gene>
<dbReference type="Proteomes" id="UP001430804">
    <property type="component" value="Unassembled WGS sequence"/>
</dbReference>
<protein>
    <submittedName>
        <fullName evidence="3">DMT family transporter</fullName>
    </submittedName>
</protein>
<reference evidence="3" key="1">
    <citation type="submission" date="2021-07" db="EMBL/GenBank/DDBJ databases">
        <title>Pseudohoeflea marina sp. nov. a polyhydroxyalcanoate-producing bacterium.</title>
        <authorList>
            <person name="Zheng W."/>
            <person name="Yu S."/>
            <person name="Huang Y."/>
        </authorList>
    </citation>
    <scope>NUCLEOTIDE SEQUENCE</scope>
    <source>
        <strain evidence="3">DP4N28-3</strain>
    </source>
</reference>
<feature type="transmembrane region" description="Helical" evidence="1">
    <location>
        <begin position="39"/>
        <end position="55"/>
    </location>
</feature>
<feature type="transmembrane region" description="Helical" evidence="1">
    <location>
        <begin position="237"/>
        <end position="259"/>
    </location>
</feature>
<feature type="transmembrane region" description="Helical" evidence="1">
    <location>
        <begin position="265"/>
        <end position="283"/>
    </location>
</feature>
<dbReference type="InterPro" id="IPR000620">
    <property type="entry name" value="EamA_dom"/>
</dbReference>
<proteinExistence type="predicted"/>
<feature type="transmembrane region" description="Helical" evidence="1">
    <location>
        <begin position="123"/>
        <end position="140"/>
    </location>
</feature>
<feature type="transmembrane region" description="Helical" evidence="1">
    <location>
        <begin position="175"/>
        <end position="195"/>
    </location>
</feature>
<dbReference type="PANTHER" id="PTHR22911:SF135">
    <property type="entry name" value="BLR4310 PROTEIN"/>
    <property type="match status" value="1"/>
</dbReference>
<feature type="transmembrane region" description="Helical" evidence="1">
    <location>
        <begin position="67"/>
        <end position="87"/>
    </location>
</feature>
<keyword evidence="1" id="KW-0472">Membrane</keyword>
<dbReference type="Pfam" id="PF00892">
    <property type="entry name" value="EamA"/>
    <property type="match status" value="2"/>
</dbReference>
<feature type="domain" description="EamA" evidence="2">
    <location>
        <begin position="8"/>
        <end position="140"/>
    </location>
</feature>
<keyword evidence="1" id="KW-0812">Transmembrane</keyword>
<feature type="transmembrane region" description="Helical" evidence="1">
    <location>
        <begin position="93"/>
        <end position="116"/>
    </location>
</feature>
<organism evidence="3 4">
    <name type="scientific">Pseudohoeflea coraliihabitans</name>
    <dbReference type="NCBI Taxonomy" id="2860393"/>
    <lineage>
        <taxon>Bacteria</taxon>
        <taxon>Pseudomonadati</taxon>
        <taxon>Pseudomonadota</taxon>
        <taxon>Alphaproteobacteria</taxon>
        <taxon>Hyphomicrobiales</taxon>
        <taxon>Rhizobiaceae</taxon>
        <taxon>Pseudohoeflea</taxon>
    </lineage>
</organism>
<accession>A0ABS6WPX2</accession>